<dbReference type="VEuPathDB" id="FungiDB:AJ78_08206"/>
<proteinExistence type="predicted"/>
<comment type="caution">
    <text evidence="1">The sequence shown here is derived from an EMBL/GenBank/DDBJ whole genome shotgun (WGS) entry which is preliminary data.</text>
</comment>
<sequence>MTSSLSLPPAILRSFSLPVQSTNTAQLLPGGQGNSILLPHSNVVLKRIQDAAEAEHAAAIQHQLYHLQAKQEKQKGKREYQVAEPLVVTSNTATTVTNDGDGEGAVGATGYVAGDTWTAARVIPGRPDPGTGRWEEILHASRALHRDLRELFGGVRHFEHPSFMRERGNRWAMGDRVAWELEEAGGEDVDVRTHTIPTVSFIAEEGYKEIFRQLISLREPIDMTKSVSQLVHGDMTGNVLFTNYKREYSAGKDEGEEQEHQPVPGIIDFSLYFRPVEFAEAVIVADGLLWYDAGEELVRLVGVDRYRLQMLVRALIFRLVASSEGERETGIVDEVEQDRFKRAVGLVGRLLRDV</sequence>
<dbReference type="OrthoDB" id="4187105at2759"/>
<evidence type="ECO:0008006" key="3">
    <source>
        <dbReference type="Google" id="ProtNLM"/>
    </source>
</evidence>
<dbReference type="Proteomes" id="UP000182235">
    <property type="component" value="Unassembled WGS sequence"/>
</dbReference>
<accession>A0A1J9Q6W8</accession>
<dbReference type="EMBL" id="LGRN01000664">
    <property type="protein sequence ID" value="OJD10901.1"/>
    <property type="molecule type" value="Genomic_DNA"/>
</dbReference>
<dbReference type="STRING" id="1447872.A0A1J9Q6W8"/>
<evidence type="ECO:0000313" key="1">
    <source>
        <dbReference type="EMBL" id="OJD10901.1"/>
    </source>
</evidence>
<name>A0A1J9Q6W8_9EURO</name>
<evidence type="ECO:0000313" key="2">
    <source>
        <dbReference type="Proteomes" id="UP000182235"/>
    </source>
</evidence>
<protein>
    <recommendedName>
        <fullName evidence="3">Aminoglycoside phosphotransferase domain-containing protein</fullName>
    </recommendedName>
</protein>
<dbReference type="AlphaFoldDB" id="A0A1J9Q6W8"/>
<organism evidence="1 2">
    <name type="scientific">Emergomyces pasteurianus Ep9510</name>
    <dbReference type="NCBI Taxonomy" id="1447872"/>
    <lineage>
        <taxon>Eukaryota</taxon>
        <taxon>Fungi</taxon>
        <taxon>Dikarya</taxon>
        <taxon>Ascomycota</taxon>
        <taxon>Pezizomycotina</taxon>
        <taxon>Eurotiomycetes</taxon>
        <taxon>Eurotiomycetidae</taxon>
        <taxon>Onygenales</taxon>
        <taxon>Ajellomycetaceae</taxon>
        <taxon>Emergomyces</taxon>
    </lineage>
</organism>
<keyword evidence="2" id="KW-1185">Reference proteome</keyword>
<gene>
    <name evidence="1" type="ORF">AJ78_08206</name>
</gene>
<reference evidence="1 2" key="1">
    <citation type="submission" date="2015-07" db="EMBL/GenBank/DDBJ databases">
        <title>Emmonsia species relationships and genome sequence.</title>
        <authorList>
            <consortium name="The Broad Institute Genomics Platform"/>
            <person name="Cuomo C.A."/>
            <person name="Munoz J.F."/>
            <person name="Imamovic A."/>
            <person name="Priest M.E."/>
            <person name="Young S."/>
            <person name="Clay O.K."/>
            <person name="McEwen J.G."/>
        </authorList>
    </citation>
    <scope>NUCLEOTIDE SEQUENCE [LARGE SCALE GENOMIC DNA]</scope>
    <source>
        <strain evidence="1 2">UAMH 9510</strain>
    </source>
</reference>